<evidence type="ECO:0000313" key="8">
    <source>
        <dbReference type="Proteomes" id="UP000688137"/>
    </source>
</evidence>
<gene>
    <name evidence="7" type="ORF">PPRIM_AZ9-3.1.T1570064</name>
</gene>
<keyword evidence="5" id="KW-0812">Transmembrane</keyword>
<evidence type="ECO:0000259" key="6">
    <source>
        <dbReference type="PROSITE" id="PS50011"/>
    </source>
</evidence>
<keyword evidence="5" id="KW-1133">Transmembrane helix</keyword>
<protein>
    <recommendedName>
        <fullName evidence="2">Casein kinase I</fullName>
        <ecNumber evidence="1">2.7.11.1</ecNumber>
    </recommendedName>
</protein>
<feature type="coiled-coil region" evidence="3">
    <location>
        <begin position="828"/>
        <end position="876"/>
    </location>
</feature>
<dbReference type="InterPro" id="IPR008271">
    <property type="entry name" value="Ser/Thr_kinase_AS"/>
</dbReference>
<dbReference type="InterPro" id="IPR004827">
    <property type="entry name" value="bZIP"/>
</dbReference>
<feature type="region of interest" description="Disordered" evidence="4">
    <location>
        <begin position="1"/>
        <end position="24"/>
    </location>
</feature>
<dbReference type="Pfam" id="PF00069">
    <property type="entry name" value="Pkinase"/>
    <property type="match status" value="1"/>
</dbReference>
<evidence type="ECO:0000313" key="7">
    <source>
        <dbReference type="EMBL" id="CAD8113934.1"/>
    </source>
</evidence>
<dbReference type="FunFam" id="1.10.510.10:FF:001087">
    <property type="entry name" value="Uncharacterized protein"/>
    <property type="match status" value="1"/>
</dbReference>
<dbReference type="EMBL" id="CAJJDM010000162">
    <property type="protein sequence ID" value="CAD8113934.1"/>
    <property type="molecule type" value="Genomic_DNA"/>
</dbReference>
<dbReference type="Pfam" id="PF00170">
    <property type="entry name" value="bZIP_1"/>
    <property type="match status" value="1"/>
</dbReference>
<dbReference type="CDD" id="cd14811">
    <property type="entry name" value="bZIP_u2"/>
    <property type="match status" value="1"/>
</dbReference>
<dbReference type="PROSITE" id="PS00108">
    <property type="entry name" value="PROTEIN_KINASE_ST"/>
    <property type="match status" value="1"/>
</dbReference>
<feature type="domain" description="Protein kinase" evidence="6">
    <location>
        <begin position="34"/>
        <end position="467"/>
    </location>
</feature>
<dbReference type="Proteomes" id="UP000688137">
    <property type="component" value="Unassembled WGS sequence"/>
</dbReference>
<dbReference type="AlphaFoldDB" id="A0A8S1QF88"/>
<accession>A0A8S1QF88</accession>
<dbReference type="CDD" id="cd14016">
    <property type="entry name" value="STKc_CK1"/>
    <property type="match status" value="1"/>
</dbReference>
<evidence type="ECO:0000256" key="5">
    <source>
        <dbReference type="SAM" id="Phobius"/>
    </source>
</evidence>
<name>A0A8S1QF88_PARPR</name>
<organism evidence="7 8">
    <name type="scientific">Paramecium primaurelia</name>
    <dbReference type="NCBI Taxonomy" id="5886"/>
    <lineage>
        <taxon>Eukaryota</taxon>
        <taxon>Sar</taxon>
        <taxon>Alveolata</taxon>
        <taxon>Ciliophora</taxon>
        <taxon>Intramacronucleata</taxon>
        <taxon>Oligohymenophorea</taxon>
        <taxon>Peniculida</taxon>
        <taxon>Parameciidae</taxon>
        <taxon>Paramecium</taxon>
    </lineage>
</organism>
<dbReference type="EC" id="2.7.11.1" evidence="1"/>
<keyword evidence="8" id="KW-1185">Reference proteome</keyword>
<proteinExistence type="predicted"/>
<evidence type="ECO:0000256" key="3">
    <source>
        <dbReference type="SAM" id="Coils"/>
    </source>
</evidence>
<dbReference type="InterPro" id="IPR000719">
    <property type="entry name" value="Prot_kinase_dom"/>
</dbReference>
<dbReference type="GO" id="GO:0005524">
    <property type="term" value="F:ATP binding"/>
    <property type="evidence" value="ECO:0007669"/>
    <property type="project" value="InterPro"/>
</dbReference>
<evidence type="ECO:0000256" key="4">
    <source>
        <dbReference type="SAM" id="MobiDB-lite"/>
    </source>
</evidence>
<dbReference type="PANTHER" id="PTHR11909">
    <property type="entry name" value="CASEIN KINASE-RELATED"/>
    <property type="match status" value="1"/>
</dbReference>
<comment type="caution">
    <text evidence="7">The sequence shown here is derived from an EMBL/GenBank/DDBJ whole genome shotgun (WGS) entry which is preliminary data.</text>
</comment>
<feature type="compositionally biased region" description="Polar residues" evidence="4">
    <location>
        <begin position="1"/>
        <end position="10"/>
    </location>
</feature>
<keyword evidence="3" id="KW-0175">Coiled coil</keyword>
<dbReference type="GO" id="GO:0003700">
    <property type="term" value="F:DNA-binding transcription factor activity"/>
    <property type="evidence" value="ECO:0007669"/>
    <property type="project" value="InterPro"/>
</dbReference>
<dbReference type="PROSITE" id="PS50011">
    <property type="entry name" value="PROTEIN_KINASE_DOM"/>
    <property type="match status" value="1"/>
</dbReference>
<sequence length="946" mass="112705">MNQSQIQTNHKSIKKDSGENNNKLSSGSIVATKFRLIDKVGQGSFGMIYKTENMETGEIFATKFEKREENQNGAVSLLVREIKVLIEVQDFEGFPQIVFYGRDEYYNYFMQTYLGYNLEQLLKRCNYKFSIQSVLKIGIILIERIKMLHQKNLIHRDLKPDNICIGYDDIDQIYLIDFGLAKYYRNSQGDHIPQSDRRGMIGTARYASLTAHLGKEQSRKDDIESLGYVLVYLAKGRLPWMNLNTSTKSEKYQKIKEFKQQITLEKLCEGLPKCFLNLFIYARGLDFQGEPEYSFLKDQFQKQYQIEVQSSQNHVPLDFEWERLPELKKRKQRVIANQLKQKLGTQIQLYKKNKLKLSLNQIQRKVMMKDQNKEEVHFQMYLFKKMNNNNFHLKKINKAEDVVKMYLVWVLVKLIITINKVRKRILENLLMKNESNLISQLKKKNKIKRISLNKHQQKLNVNKHYRIQIMIIEILMIQINWQMRKPILPFLILHLIYQEENFNDHLKYQFTQFIKYLIQISKYIFITIIINKQQYIYIIIIITIIVFIFLLIREQYFRINQTYMMIYQIIMYNNHFELVGDDLFVNFLMDQPQNNFPHVNSNSNIHYPISDYEGQPQQEFLIANQIQPQNLNKKQQKKKKIDETILNNKNNLKNTYINKITNLIQETKSNVAPKYERKASTYTEDSAQAKLIRNRECARNSRKRKKIYIELLETRVNSLNEELEKCKRIIKGQNSCQQQLGSNQQLQNFILGRQQLFEKLENAIQNHTDNNEINLLLDSMRFRVGGGGKERVNASNYFFQQIMEICFPIHVRYMLWAATSENQEPAWFTNLSKEINLTEVQNKSLKKQYKRIQQDKDKLEQLIKQFQTVKDNLYSKTNQLENFIDELRNILTPTQIATFLIGLEKNKFQKEMSISNLWKIFDEEFETEVKEEDSLQQDIQQKKIHL</sequence>
<evidence type="ECO:0000256" key="2">
    <source>
        <dbReference type="ARBA" id="ARBA00023860"/>
    </source>
</evidence>
<dbReference type="SMART" id="SM00220">
    <property type="entry name" value="S_TKc"/>
    <property type="match status" value="1"/>
</dbReference>
<evidence type="ECO:0000256" key="1">
    <source>
        <dbReference type="ARBA" id="ARBA00012513"/>
    </source>
</evidence>
<keyword evidence="5" id="KW-0472">Membrane</keyword>
<dbReference type="SMART" id="SM00338">
    <property type="entry name" value="BRLZ"/>
    <property type="match status" value="1"/>
</dbReference>
<dbReference type="InterPro" id="IPR050235">
    <property type="entry name" value="CK1_Ser-Thr_kinase"/>
</dbReference>
<reference evidence="7" key="1">
    <citation type="submission" date="2021-01" db="EMBL/GenBank/DDBJ databases">
        <authorList>
            <consortium name="Genoscope - CEA"/>
            <person name="William W."/>
        </authorList>
    </citation>
    <scope>NUCLEOTIDE SEQUENCE</scope>
</reference>
<feature type="transmembrane region" description="Helical" evidence="5">
    <location>
        <begin position="535"/>
        <end position="552"/>
    </location>
</feature>
<dbReference type="GO" id="GO:0004674">
    <property type="term" value="F:protein serine/threonine kinase activity"/>
    <property type="evidence" value="ECO:0007669"/>
    <property type="project" value="UniProtKB-EC"/>
</dbReference>